<dbReference type="GO" id="GO:0005525">
    <property type="term" value="F:GTP binding"/>
    <property type="evidence" value="ECO:0007669"/>
    <property type="project" value="UniProtKB-KW"/>
</dbReference>
<comment type="function">
    <text evidence="5">Guanylyltransferase that catalyzes the activation of phosphoenolpyruvate (PEP) as enolpyruvoyl-2-diphospho-5'-guanosine, via the condensation of PEP with GTP. It is involved in the biosynthesis of coenzyme F420, a hydride carrier cofactor.</text>
</comment>
<comment type="similarity">
    <text evidence="5">Belongs to the CofC family.</text>
</comment>
<evidence type="ECO:0000256" key="5">
    <source>
        <dbReference type="HAMAP-Rule" id="MF_02114"/>
    </source>
</evidence>
<dbReference type="PANTHER" id="PTHR40392:SF1">
    <property type="entry name" value="2-PHOSPHO-L-LACTATE GUANYLYLTRANSFERASE"/>
    <property type="match status" value="1"/>
</dbReference>
<dbReference type="RefSeq" id="WP_191843516.1">
    <property type="nucleotide sequence ID" value="NZ_BAAALB010000018.1"/>
</dbReference>
<evidence type="ECO:0000313" key="7">
    <source>
        <dbReference type="Proteomes" id="UP000619293"/>
    </source>
</evidence>
<keyword evidence="7" id="KW-1185">Reference proteome</keyword>
<dbReference type="AlphaFoldDB" id="A0A8J3NU66"/>
<dbReference type="Gene3D" id="3.90.550.10">
    <property type="entry name" value="Spore Coat Polysaccharide Biosynthesis Protein SpsA, Chain A"/>
    <property type="match status" value="1"/>
</dbReference>
<dbReference type="HAMAP" id="MF_02114">
    <property type="entry name" value="CofC"/>
    <property type="match status" value="1"/>
</dbReference>
<dbReference type="PANTHER" id="PTHR40392">
    <property type="entry name" value="2-PHOSPHO-L-LACTATE GUANYLYLTRANSFERASE"/>
    <property type="match status" value="1"/>
</dbReference>
<proteinExistence type="inferred from homology"/>
<organism evidence="6 7">
    <name type="scientific">Catellatospora chokoriensis</name>
    <dbReference type="NCBI Taxonomy" id="310353"/>
    <lineage>
        <taxon>Bacteria</taxon>
        <taxon>Bacillati</taxon>
        <taxon>Actinomycetota</taxon>
        <taxon>Actinomycetes</taxon>
        <taxon>Micromonosporales</taxon>
        <taxon>Micromonosporaceae</taxon>
        <taxon>Catellatospora</taxon>
    </lineage>
</organism>
<evidence type="ECO:0000313" key="6">
    <source>
        <dbReference type="EMBL" id="GIF92533.1"/>
    </source>
</evidence>
<accession>A0A8J3NU66</accession>
<evidence type="ECO:0000256" key="4">
    <source>
        <dbReference type="ARBA" id="ARBA00023134"/>
    </source>
</evidence>
<name>A0A8J3NU66_9ACTN</name>
<dbReference type="Proteomes" id="UP000619293">
    <property type="component" value="Unassembled WGS sequence"/>
</dbReference>
<evidence type="ECO:0000256" key="1">
    <source>
        <dbReference type="ARBA" id="ARBA00022679"/>
    </source>
</evidence>
<keyword evidence="1 5" id="KW-0808">Transferase</keyword>
<feature type="binding site" evidence="5">
    <location>
        <position position="156"/>
    </location>
    <ligand>
        <name>phosphoenolpyruvate</name>
        <dbReference type="ChEBI" id="CHEBI:58702"/>
    </ligand>
</feature>
<dbReference type="SUPFAM" id="SSF53448">
    <property type="entry name" value="Nucleotide-diphospho-sugar transferases"/>
    <property type="match status" value="1"/>
</dbReference>
<reference evidence="6 7" key="1">
    <citation type="submission" date="2021-01" db="EMBL/GenBank/DDBJ databases">
        <title>Whole genome shotgun sequence of Catellatospora chokoriensis NBRC 107358.</title>
        <authorList>
            <person name="Komaki H."/>
            <person name="Tamura T."/>
        </authorList>
    </citation>
    <scope>NUCLEOTIDE SEQUENCE [LARGE SCALE GENOMIC DNA]</scope>
    <source>
        <strain evidence="6 7">NBRC 107358</strain>
    </source>
</reference>
<comment type="pathway">
    <text evidence="5">Cofactor biosynthesis; coenzyme F420 biosynthesis.</text>
</comment>
<keyword evidence="3 5" id="KW-0547">Nucleotide-binding</keyword>
<feature type="binding site" evidence="5">
    <location>
        <position position="172"/>
    </location>
    <ligand>
        <name>phosphoenolpyruvate</name>
        <dbReference type="ChEBI" id="CHEBI:58702"/>
    </ligand>
</feature>
<comment type="caution">
    <text evidence="6">The sequence shown here is derived from an EMBL/GenBank/DDBJ whole genome shotgun (WGS) entry which is preliminary data.</text>
</comment>
<feature type="binding site" evidence="5">
    <location>
        <position position="175"/>
    </location>
    <ligand>
        <name>phosphoenolpyruvate</name>
        <dbReference type="ChEBI" id="CHEBI:58702"/>
    </ligand>
</feature>
<dbReference type="GO" id="GO:0052645">
    <property type="term" value="P:F420-0 metabolic process"/>
    <property type="evidence" value="ECO:0007669"/>
    <property type="project" value="UniProtKB-UniRule"/>
</dbReference>
<dbReference type="UniPathway" id="UPA00071"/>
<protein>
    <recommendedName>
        <fullName evidence="5">Phosphoenolpyruvate guanylyltransferase</fullName>
        <shortName evidence="5">PEP guanylyltransferase</shortName>
        <ecNumber evidence="5">2.7.7.105</ecNumber>
    </recommendedName>
</protein>
<dbReference type="InterPro" id="IPR029044">
    <property type="entry name" value="Nucleotide-diphossugar_trans"/>
</dbReference>
<comment type="catalytic activity">
    <reaction evidence="5">
        <text>phosphoenolpyruvate + GTP + H(+) = enolpyruvoyl-2-diphospho-5'-guanosine + diphosphate</text>
        <dbReference type="Rhea" id="RHEA:30519"/>
        <dbReference type="ChEBI" id="CHEBI:15378"/>
        <dbReference type="ChEBI" id="CHEBI:33019"/>
        <dbReference type="ChEBI" id="CHEBI:37565"/>
        <dbReference type="ChEBI" id="CHEBI:58702"/>
        <dbReference type="ChEBI" id="CHEBI:143701"/>
        <dbReference type="EC" id="2.7.7.105"/>
    </reaction>
</comment>
<keyword evidence="4 5" id="KW-0342">GTP-binding</keyword>
<dbReference type="EMBL" id="BONG01000047">
    <property type="protein sequence ID" value="GIF92533.1"/>
    <property type="molecule type" value="Genomic_DNA"/>
</dbReference>
<evidence type="ECO:0000256" key="2">
    <source>
        <dbReference type="ARBA" id="ARBA00022695"/>
    </source>
</evidence>
<dbReference type="InterPro" id="IPR002835">
    <property type="entry name" value="CofC"/>
</dbReference>
<keyword evidence="2 5" id="KW-0548">Nucleotidyltransferase</keyword>
<gene>
    <name evidence="6" type="primary">cofC</name>
    <name evidence="5" type="synonym">fbiD</name>
    <name evidence="6" type="ORF">Cch02nite_59770</name>
</gene>
<sequence length="219" mass="21628">MYAPGVTVLVPLKPLAEAKSRLRGAAARHEDLVLDLARATVSAALAAEGVARVLVVTRDSRAAAVLRACGAGVLADEGRDLNDALRRAAAAVAGGDAPPGGAPVGTGDLSRPAAAAGPVVALPADVPALRPTELSEALAAAAGRRAFVPDAAGVGTVLLVAAPGGALDPRFGPGSAGAHERSGALRLAGAWPTLRRDVDTAADLAVVRGWGVLCEDVTA</sequence>
<dbReference type="EC" id="2.7.7.105" evidence="5"/>
<dbReference type="GO" id="GO:0043814">
    <property type="term" value="F:phospholactate guanylyltransferase activity"/>
    <property type="evidence" value="ECO:0007669"/>
    <property type="project" value="InterPro"/>
</dbReference>
<evidence type="ECO:0000256" key="3">
    <source>
        <dbReference type="ARBA" id="ARBA00022741"/>
    </source>
</evidence>